<dbReference type="AlphaFoldDB" id="A0A8S3T6Z1"/>
<dbReference type="OrthoDB" id="6174821at2759"/>
<evidence type="ECO:0000256" key="4">
    <source>
        <dbReference type="ARBA" id="ARBA00023136"/>
    </source>
</evidence>
<evidence type="ECO:0000256" key="3">
    <source>
        <dbReference type="ARBA" id="ARBA00022989"/>
    </source>
</evidence>
<organism evidence="7 8">
    <name type="scientific">Mytilus edulis</name>
    <name type="common">Blue mussel</name>
    <dbReference type="NCBI Taxonomy" id="6550"/>
    <lineage>
        <taxon>Eukaryota</taxon>
        <taxon>Metazoa</taxon>
        <taxon>Spiralia</taxon>
        <taxon>Lophotrochozoa</taxon>
        <taxon>Mollusca</taxon>
        <taxon>Bivalvia</taxon>
        <taxon>Autobranchia</taxon>
        <taxon>Pteriomorphia</taxon>
        <taxon>Mytilida</taxon>
        <taxon>Mytiloidea</taxon>
        <taxon>Mytilidae</taxon>
        <taxon>Mytilinae</taxon>
        <taxon>Mytilus</taxon>
    </lineage>
</organism>
<evidence type="ECO:0000313" key="8">
    <source>
        <dbReference type="Proteomes" id="UP000683360"/>
    </source>
</evidence>
<feature type="transmembrane region" description="Helical" evidence="5">
    <location>
        <begin position="118"/>
        <end position="139"/>
    </location>
</feature>
<keyword evidence="8" id="KW-1185">Reference proteome</keyword>
<feature type="transmembrane region" description="Helical" evidence="5">
    <location>
        <begin position="85"/>
        <end position="106"/>
    </location>
</feature>
<comment type="caution">
    <text evidence="7">The sequence shown here is derived from an EMBL/GenBank/DDBJ whole genome shotgun (WGS) entry which is preliminary data.</text>
</comment>
<keyword evidence="3 5" id="KW-1133">Transmembrane helix</keyword>
<name>A0A8S3T6Z1_MYTED</name>
<dbReference type="Gene3D" id="1.20.1070.10">
    <property type="entry name" value="Rhodopsin 7-helix transmembrane proteins"/>
    <property type="match status" value="1"/>
</dbReference>
<keyword evidence="4 5" id="KW-0472">Membrane</keyword>
<dbReference type="InterPro" id="IPR017452">
    <property type="entry name" value="GPCR_Rhodpsn_7TM"/>
</dbReference>
<feature type="domain" description="G-protein coupled receptors family 1 profile" evidence="6">
    <location>
        <begin position="3"/>
        <end position="199"/>
    </location>
</feature>
<dbReference type="Proteomes" id="UP000683360">
    <property type="component" value="Unassembled WGS sequence"/>
</dbReference>
<keyword evidence="2 5" id="KW-0812">Transmembrane</keyword>
<evidence type="ECO:0000256" key="1">
    <source>
        <dbReference type="ARBA" id="ARBA00004370"/>
    </source>
</evidence>
<dbReference type="EMBL" id="CAJPWZ010001883">
    <property type="protein sequence ID" value="CAG2226235.1"/>
    <property type="molecule type" value="Genomic_DNA"/>
</dbReference>
<proteinExistence type="predicted"/>
<accession>A0A8S3T6Z1</accession>
<dbReference type="PROSITE" id="PS50262">
    <property type="entry name" value="G_PROTEIN_RECEP_F1_2"/>
    <property type="match status" value="1"/>
</dbReference>
<protein>
    <recommendedName>
        <fullName evidence="6">G-protein coupled receptors family 1 profile domain-containing protein</fullName>
    </recommendedName>
</protein>
<comment type="subcellular location">
    <subcellularLocation>
        <location evidence="1">Membrane</location>
    </subcellularLocation>
</comment>
<evidence type="ECO:0000259" key="6">
    <source>
        <dbReference type="PROSITE" id="PS50262"/>
    </source>
</evidence>
<dbReference type="GO" id="GO:0016020">
    <property type="term" value="C:membrane"/>
    <property type="evidence" value="ECO:0007669"/>
    <property type="project" value="UniProtKB-SubCell"/>
</dbReference>
<evidence type="ECO:0000256" key="2">
    <source>
        <dbReference type="ARBA" id="ARBA00022692"/>
    </source>
</evidence>
<feature type="transmembrane region" description="Helical" evidence="5">
    <location>
        <begin position="22"/>
        <end position="49"/>
    </location>
</feature>
<gene>
    <name evidence="7" type="ORF">MEDL_39320</name>
</gene>
<evidence type="ECO:0000256" key="5">
    <source>
        <dbReference type="SAM" id="Phobius"/>
    </source>
</evidence>
<dbReference type="SUPFAM" id="SSF81321">
    <property type="entry name" value="Family A G protein-coupled receptor-like"/>
    <property type="match status" value="1"/>
</dbReference>
<sequence length="199" mass="22132">MLVNVCILCVFTRKKNRSPVTVLLSVLAVTDSVTAFSTTIIDLCGYYVFHDDINLVLKSTNLHYTIFIWNRKYPSCVVFHVLDDLAYVCHMSSVLVTTLLCMQKALAMLFPMWAKTNLNATTSLIASMVAFVCSLSLFLPTTITSSLGMFKGPNGTCCYSDKSSSLVLNVFQNESCNSWLNESSIDSQKTFFQAPHFIG</sequence>
<evidence type="ECO:0000313" key="7">
    <source>
        <dbReference type="EMBL" id="CAG2226235.1"/>
    </source>
</evidence>
<reference evidence="7" key="1">
    <citation type="submission" date="2021-03" db="EMBL/GenBank/DDBJ databases">
        <authorList>
            <person name="Bekaert M."/>
        </authorList>
    </citation>
    <scope>NUCLEOTIDE SEQUENCE</scope>
</reference>